<evidence type="ECO:0000313" key="2">
    <source>
        <dbReference type="Proteomes" id="UP001149165"/>
    </source>
</evidence>
<gene>
    <name evidence="1" type="ORF">N7456_002387</name>
</gene>
<sequence>MYGMSVSCSAEGGMAGFGVHFRRKSGVITQHTSSIWQGTYGDCILHIRFKPEEQITAIWVIYYDGIFDHPYLRIQSSEGISFDLAPGLPKSQTGTHLLADACRGIILGIYYENSLGTSLRTSSFGAFQDPEAVLEKQNKPISLLPDYRRMLPRLGGSPWARFSSQAIFENVSFLETCSIGSRCKGMMLTCLDGHEKVLGQWHEDTLTENVTIRRLDPLHHQGLCLFLSHGNEFPYVERVELQPFNRSGGSSHLSTQEKVEIYYGSRIRGNRIAQVSSAR</sequence>
<dbReference type="AlphaFoldDB" id="A0A9W9G8K3"/>
<proteinExistence type="predicted"/>
<evidence type="ECO:0000313" key="1">
    <source>
        <dbReference type="EMBL" id="KAJ5113853.1"/>
    </source>
</evidence>
<keyword evidence="2" id="KW-1185">Reference proteome</keyword>
<organism evidence="1 2">
    <name type="scientific">Penicillium angulare</name>
    <dbReference type="NCBI Taxonomy" id="116970"/>
    <lineage>
        <taxon>Eukaryota</taxon>
        <taxon>Fungi</taxon>
        <taxon>Dikarya</taxon>
        <taxon>Ascomycota</taxon>
        <taxon>Pezizomycotina</taxon>
        <taxon>Eurotiomycetes</taxon>
        <taxon>Eurotiomycetidae</taxon>
        <taxon>Eurotiales</taxon>
        <taxon>Aspergillaceae</taxon>
        <taxon>Penicillium</taxon>
    </lineage>
</organism>
<reference evidence="1" key="2">
    <citation type="journal article" date="2023" name="IMA Fungus">
        <title>Comparative genomic study of the Penicillium genus elucidates a diverse pangenome and 15 lateral gene transfer events.</title>
        <authorList>
            <person name="Petersen C."/>
            <person name="Sorensen T."/>
            <person name="Nielsen M.R."/>
            <person name="Sondergaard T.E."/>
            <person name="Sorensen J.L."/>
            <person name="Fitzpatrick D.A."/>
            <person name="Frisvad J.C."/>
            <person name="Nielsen K.L."/>
        </authorList>
    </citation>
    <scope>NUCLEOTIDE SEQUENCE</scope>
    <source>
        <strain evidence="1">IBT 30069</strain>
    </source>
</reference>
<dbReference type="OrthoDB" id="4491087at2759"/>
<accession>A0A9W9G8K3</accession>
<reference evidence="1" key="1">
    <citation type="submission" date="2022-11" db="EMBL/GenBank/DDBJ databases">
        <authorList>
            <person name="Petersen C."/>
        </authorList>
    </citation>
    <scope>NUCLEOTIDE SEQUENCE</scope>
    <source>
        <strain evidence="1">IBT 30069</strain>
    </source>
</reference>
<protein>
    <submittedName>
        <fullName evidence="1">Uncharacterized protein</fullName>
    </submittedName>
</protein>
<comment type="caution">
    <text evidence="1">The sequence shown here is derived from an EMBL/GenBank/DDBJ whole genome shotgun (WGS) entry which is preliminary data.</text>
</comment>
<dbReference type="EMBL" id="JAPQKH010000002">
    <property type="protein sequence ID" value="KAJ5113853.1"/>
    <property type="molecule type" value="Genomic_DNA"/>
</dbReference>
<dbReference type="Proteomes" id="UP001149165">
    <property type="component" value="Unassembled WGS sequence"/>
</dbReference>
<name>A0A9W9G8K3_9EURO</name>